<dbReference type="KEGG" id="strr:EKD16_06775"/>
<dbReference type="EMBL" id="CP036455">
    <property type="protein sequence ID" value="QBI53152.1"/>
    <property type="molecule type" value="Genomic_DNA"/>
</dbReference>
<organism evidence="3 4">
    <name type="scientific">Streptomonospora litoralis</name>
    <dbReference type="NCBI Taxonomy" id="2498135"/>
    <lineage>
        <taxon>Bacteria</taxon>
        <taxon>Bacillati</taxon>
        <taxon>Actinomycetota</taxon>
        <taxon>Actinomycetes</taxon>
        <taxon>Streptosporangiales</taxon>
        <taxon>Nocardiopsidaceae</taxon>
        <taxon>Streptomonospora</taxon>
    </lineage>
</organism>
<keyword evidence="2" id="KW-0812">Transmembrane</keyword>
<keyword evidence="2" id="KW-0472">Membrane</keyword>
<evidence type="ECO:0000256" key="1">
    <source>
        <dbReference type="SAM" id="MobiDB-lite"/>
    </source>
</evidence>
<evidence type="ECO:0000256" key="2">
    <source>
        <dbReference type="SAM" id="Phobius"/>
    </source>
</evidence>
<feature type="compositionally biased region" description="Basic and acidic residues" evidence="1">
    <location>
        <begin position="142"/>
        <end position="152"/>
    </location>
</feature>
<protein>
    <recommendedName>
        <fullName evidence="5">MFS transporter</fullName>
    </recommendedName>
</protein>
<reference evidence="3 4" key="1">
    <citation type="submission" date="2019-02" db="EMBL/GenBank/DDBJ databases">
        <authorList>
            <person name="Khodamoradi S."/>
            <person name="Hahnke R.L."/>
            <person name="Kaempfer P."/>
            <person name="Schumann P."/>
            <person name="Rohde M."/>
            <person name="Steinert M."/>
            <person name="Luzhetskyy A."/>
            <person name="Wink J."/>
            <person name="Ruckert C."/>
        </authorList>
    </citation>
    <scope>NUCLEOTIDE SEQUENCE [LARGE SCALE GENOMIC DNA]</scope>
    <source>
        <strain evidence="3 4">M2</strain>
    </source>
</reference>
<feature type="transmembrane region" description="Helical" evidence="2">
    <location>
        <begin position="41"/>
        <end position="63"/>
    </location>
</feature>
<evidence type="ECO:0000313" key="4">
    <source>
        <dbReference type="Proteomes" id="UP000292235"/>
    </source>
</evidence>
<dbReference type="SUPFAM" id="SSF103473">
    <property type="entry name" value="MFS general substrate transporter"/>
    <property type="match status" value="1"/>
</dbReference>
<gene>
    <name evidence="3" type="ORF">EKD16_06775</name>
</gene>
<evidence type="ECO:0000313" key="3">
    <source>
        <dbReference type="EMBL" id="QBI53152.1"/>
    </source>
</evidence>
<feature type="compositionally biased region" description="Basic and acidic residues" evidence="1">
    <location>
        <begin position="169"/>
        <end position="190"/>
    </location>
</feature>
<dbReference type="RefSeq" id="WP_131097566.1">
    <property type="nucleotide sequence ID" value="NZ_CP036455.1"/>
</dbReference>
<feature type="transmembrane region" description="Helical" evidence="2">
    <location>
        <begin position="102"/>
        <end position="123"/>
    </location>
</feature>
<name>A0A4V0ZJE0_9ACTN</name>
<dbReference type="OrthoDB" id="9839730at2"/>
<keyword evidence="4" id="KW-1185">Reference proteome</keyword>
<feature type="transmembrane region" description="Helical" evidence="2">
    <location>
        <begin position="75"/>
        <end position="96"/>
    </location>
</feature>
<dbReference type="Proteomes" id="UP000292235">
    <property type="component" value="Chromosome"/>
</dbReference>
<dbReference type="AlphaFoldDB" id="A0A4V0ZJE0"/>
<feature type="region of interest" description="Disordered" evidence="1">
    <location>
        <begin position="142"/>
        <end position="199"/>
    </location>
</feature>
<keyword evidence="2" id="KW-1133">Transmembrane helix</keyword>
<sequence>MVEYIRAWVIGAVAWFLLTNLGTLVFHLAAPAEHTRSFGWALVWLGAIGFSAYFLSAVAAALVHRAPDRHRFGRNAAAVLAAPAAGTVVDTARLLLGAEINWALYGGWTGIALVGAVLGFLLMRRLQSGRVTEAETGERIRVPKTYWDRAEETGEAGGGADGEGADGQQDPKDEQHEQQQEAAADTDRPQEPGTRSAFR</sequence>
<proteinExistence type="predicted"/>
<dbReference type="InterPro" id="IPR036259">
    <property type="entry name" value="MFS_trans_sf"/>
</dbReference>
<feature type="transmembrane region" description="Helical" evidence="2">
    <location>
        <begin position="7"/>
        <end position="29"/>
    </location>
</feature>
<evidence type="ECO:0008006" key="5">
    <source>
        <dbReference type="Google" id="ProtNLM"/>
    </source>
</evidence>
<accession>A0A4V0ZJE0</accession>